<gene>
    <name evidence="1" type="ORF">GL267_012365</name>
</gene>
<dbReference type="EMBL" id="CP127523">
    <property type="protein sequence ID" value="XRI68534.1"/>
    <property type="molecule type" value="Genomic_DNA"/>
</dbReference>
<evidence type="ECO:0000313" key="1">
    <source>
        <dbReference type="EMBL" id="XRI68534.1"/>
    </source>
</evidence>
<name>A0ACD5H925_9PROT</name>
<evidence type="ECO:0000313" key="2">
    <source>
        <dbReference type="Proteomes" id="UP000470022"/>
    </source>
</evidence>
<protein>
    <submittedName>
        <fullName evidence="1">DUF192 domain-containing protein</fullName>
    </submittedName>
</protein>
<dbReference type="Proteomes" id="UP000470022">
    <property type="component" value="Chromosome"/>
</dbReference>
<accession>A0ACD5H925</accession>
<sequence length="116" mass="12965">MKGLPEMGLWREDERILQLFVAETWWSRARGLLGRPHLASDQGLWIAPCASVHGLGMSYPIDVVFLDAAQRIRRCARLQPWGMALCRDAAITIEIAAGACHRLALEPGQHLRRGPL</sequence>
<organism evidence="1 2">
    <name type="scientific">Acidithiobacillus ferrianus</name>
    <dbReference type="NCBI Taxonomy" id="2678518"/>
    <lineage>
        <taxon>Bacteria</taxon>
        <taxon>Pseudomonadati</taxon>
        <taxon>Pseudomonadota</taxon>
        <taxon>Acidithiobacillia</taxon>
        <taxon>Acidithiobacillales</taxon>
        <taxon>Acidithiobacillaceae</taxon>
        <taxon>Acidithiobacillus</taxon>
    </lineage>
</organism>
<proteinExistence type="predicted"/>
<keyword evidence="2" id="KW-1185">Reference proteome</keyword>
<reference evidence="1" key="1">
    <citation type="submission" date="2023-06" db="EMBL/GenBank/DDBJ databases">
        <title>Complete and circular genome of Acidithiobacillus ferrianus DSM 107098.</title>
        <authorList>
            <person name="Norris P.R."/>
            <person name="Falagan C."/>
            <person name="Moya-Beltran A."/>
            <person name="Castro M."/>
            <person name="Quatrini R."/>
            <person name="Johnson D.B."/>
        </authorList>
    </citation>
    <scope>NUCLEOTIDE SEQUENCE</scope>
    <source>
        <strain evidence="1">MG</strain>
    </source>
</reference>